<name>A0AAV2MA65_KNICA</name>
<protein>
    <submittedName>
        <fullName evidence="2">Uncharacterized protein</fullName>
    </submittedName>
</protein>
<gene>
    <name evidence="2" type="ORF">KC01_LOCUS36895</name>
</gene>
<proteinExistence type="predicted"/>
<dbReference type="Proteomes" id="UP001497482">
    <property type="component" value="Chromosome 7"/>
</dbReference>
<evidence type="ECO:0000313" key="3">
    <source>
        <dbReference type="Proteomes" id="UP001497482"/>
    </source>
</evidence>
<feature type="compositionally biased region" description="Basic and acidic residues" evidence="1">
    <location>
        <begin position="39"/>
        <end position="54"/>
    </location>
</feature>
<reference evidence="2 3" key="1">
    <citation type="submission" date="2024-04" db="EMBL/GenBank/DDBJ databases">
        <authorList>
            <person name="Waldvogel A.-M."/>
            <person name="Schoenle A."/>
        </authorList>
    </citation>
    <scope>NUCLEOTIDE SEQUENCE [LARGE SCALE GENOMIC DNA]</scope>
</reference>
<feature type="compositionally biased region" description="Basic and acidic residues" evidence="1">
    <location>
        <begin position="61"/>
        <end position="74"/>
    </location>
</feature>
<keyword evidence="3" id="KW-1185">Reference proteome</keyword>
<dbReference type="EMBL" id="OZ035829">
    <property type="protein sequence ID" value="CAL1610243.1"/>
    <property type="molecule type" value="Genomic_DNA"/>
</dbReference>
<feature type="compositionally biased region" description="Polar residues" evidence="1">
    <location>
        <begin position="84"/>
        <end position="93"/>
    </location>
</feature>
<dbReference type="AlphaFoldDB" id="A0AAV2MA65"/>
<evidence type="ECO:0000256" key="1">
    <source>
        <dbReference type="SAM" id="MobiDB-lite"/>
    </source>
</evidence>
<evidence type="ECO:0000313" key="2">
    <source>
        <dbReference type="EMBL" id="CAL1610243.1"/>
    </source>
</evidence>
<feature type="region of interest" description="Disordered" evidence="1">
    <location>
        <begin position="33"/>
        <end position="125"/>
    </location>
</feature>
<sequence length="125" mass="13673">MYEAGRERNIGTERGGLRRITSRLNLLSDFLPKNLDANLSRHDPEDGAGKEKTGNWKKQLRVTEHDTITARDPHPPTGPPPTQAARSGHNSPKVNLAPSGGRGYGQSQSSTLKRTLTNHCLVKSP</sequence>
<accession>A0AAV2MA65</accession>
<organism evidence="2 3">
    <name type="scientific">Knipowitschia caucasica</name>
    <name type="common">Caucasian dwarf goby</name>
    <name type="synonym">Pomatoschistus caucasicus</name>
    <dbReference type="NCBI Taxonomy" id="637954"/>
    <lineage>
        <taxon>Eukaryota</taxon>
        <taxon>Metazoa</taxon>
        <taxon>Chordata</taxon>
        <taxon>Craniata</taxon>
        <taxon>Vertebrata</taxon>
        <taxon>Euteleostomi</taxon>
        <taxon>Actinopterygii</taxon>
        <taxon>Neopterygii</taxon>
        <taxon>Teleostei</taxon>
        <taxon>Neoteleostei</taxon>
        <taxon>Acanthomorphata</taxon>
        <taxon>Gobiaria</taxon>
        <taxon>Gobiiformes</taxon>
        <taxon>Gobioidei</taxon>
        <taxon>Gobiidae</taxon>
        <taxon>Gobiinae</taxon>
        <taxon>Knipowitschia</taxon>
    </lineage>
</organism>